<dbReference type="Gene3D" id="2.30.30.40">
    <property type="entry name" value="SH3 Domains"/>
    <property type="match status" value="1"/>
</dbReference>
<keyword evidence="2" id="KW-0645">Protease</keyword>
<feature type="domain" description="NlpC/P60" evidence="5">
    <location>
        <begin position="162"/>
        <end position="288"/>
    </location>
</feature>
<dbReference type="PANTHER" id="PTHR47359">
    <property type="entry name" value="PEPTIDOGLYCAN DL-ENDOPEPTIDASE CWLO"/>
    <property type="match status" value="1"/>
</dbReference>
<evidence type="ECO:0000256" key="3">
    <source>
        <dbReference type="ARBA" id="ARBA00022801"/>
    </source>
</evidence>
<dbReference type="GO" id="GO:0006508">
    <property type="term" value="P:proteolysis"/>
    <property type="evidence" value="ECO:0007669"/>
    <property type="project" value="UniProtKB-KW"/>
</dbReference>
<dbReference type="GO" id="GO:0008234">
    <property type="term" value="F:cysteine-type peptidase activity"/>
    <property type="evidence" value="ECO:0007669"/>
    <property type="project" value="UniProtKB-KW"/>
</dbReference>
<gene>
    <name evidence="6" type="ORF">FHR98_001420</name>
</gene>
<dbReference type="Pfam" id="PF00877">
    <property type="entry name" value="NLPC_P60"/>
    <property type="match status" value="1"/>
</dbReference>
<evidence type="ECO:0000259" key="5">
    <source>
        <dbReference type="PROSITE" id="PS51935"/>
    </source>
</evidence>
<dbReference type="RefSeq" id="WP_183415945.1">
    <property type="nucleotide sequence ID" value="NZ_JACHXA010000003.1"/>
</dbReference>
<dbReference type="PROSITE" id="PS51935">
    <property type="entry name" value="NLPC_P60"/>
    <property type="match status" value="1"/>
</dbReference>
<evidence type="ECO:0000313" key="7">
    <source>
        <dbReference type="Proteomes" id="UP000581135"/>
    </source>
</evidence>
<dbReference type="PANTHER" id="PTHR47359:SF3">
    <property type="entry name" value="NLP_P60 DOMAIN-CONTAINING PROTEIN-RELATED"/>
    <property type="match status" value="1"/>
</dbReference>
<dbReference type="EMBL" id="JACHXA010000003">
    <property type="protein sequence ID" value="MBB3065141.1"/>
    <property type="molecule type" value="Genomic_DNA"/>
</dbReference>
<keyword evidence="3 6" id="KW-0378">Hydrolase</keyword>
<evidence type="ECO:0000313" key="6">
    <source>
        <dbReference type="EMBL" id="MBB3065141.1"/>
    </source>
</evidence>
<protein>
    <submittedName>
        <fullName evidence="6">Cell wall-associated NlpC family hydrolase</fullName>
    </submittedName>
</protein>
<comment type="caution">
    <text evidence="6">The sequence shown here is derived from an EMBL/GenBank/DDBJ whole genome shotgun (WGS) entry which is preliminary data.</text>
</comment>
<dbReference type="Proteomes" id="UP000581135">
    <property type="component" value="Unassembled WGS sequence"/>
</dbReference>
<dbReference type="SUPFAM" id="SSF54001">
    <property type="entry name" value="Cysteine proteinases"/>
    <property type="match status" value="1"/>
</dbReference>
<dbReference type="AlphaFoldDB" id="A0A839SQR0"/>
<dbReference type="InterPro" id="IPR038765">
    <property type="entry name" value="Papain-like_cys_pep_sf"/>
</dbReference>
<accession>A0A839SQR0</accession>
<dbReference type="InterPro" id="IPR051794">
    <property type="entry name" value="PG_Endopeptidase_C40"/>
</dbReference>
<keyword evidence="7" id="KW-1185">Reference proteome</keyword>
<name>A0A839SQR0_9PROT</name>
<sequence length="297" mass="31961">MPDSTIAEPLDRRLHAFRPDLADARLEGKVAAPKFVTGKPAQLDAPQAAVRKAANGDSEQEAELLYGDRVLVFEEKAGWAWIQGQRDGYVGYVESKLLSDRLWDPTHRVAALRTPLFAGPGLKTAIRAHLHMESAVCVEEQQGNYGQTRDGWVYAPHLTAFDQTEPDYVATALKFLGAPYVWGGRSSLGLDCSGLVQIALQRAGLPCPRDSDMQAKSDLLGEQLVVTSAPERGDLIYWKGHVAIALNATEVVNATASGMAVIVEPLAAINARAVAESGQGVIAIRRPAVSARLSRAS</sequence>
<organism evidence="6 7">
    <name type="scientific">Limibacillus halophilus</name>
    <dbReference type="NCBI Taxonomy" id="1579333"/>
    <lineage>
        <taxon>Bacteria</taxon>
        <taxon>Pseudomonadati</taxon>
        <taxon>Pseudomonadota</taxon>
        <taxon>Alphaproteobacteria</taxon>
        <taxon>Rhodospirillales</taxon>
        <taxon>Rhodovibrionaceae</taxon>
        <taxon>Limibacillus</taxon>
    </lineage>
</organism>
<keyword evidence="4" id="KW-0788">Thiol protease</keyword>
<dbReference type="Pfam" id="PF18348">
    <property type="entry name" value="SH3_16"/>
    <property type="match status" value="1"/>
</dbReference>
<evidence type="ECO:0000256" key="2">
    <source>
        <dbReference type="ARBA" id="ARBA00022670"/>
    </source>
</evidence>
<proteinExistence type="inferred from homology"/>
<evidence type="ECO:0000256" key="4">
    <source>
        <dbReference type="ARBA" id="ARBA00022807"/>
    </source>
</evidence>
<dbReference type="InterPro" id="IPR000064">
    <property type="entry name" value="NLP_P60_dom"/>
</dbReference>
<reference evidence="6 7" key="1">
    <citation type="submission" date="2020-08" db="EMBL/GenBank/DDBJ databases">
        <title>Genomic Encyclopedia of Type Strains, Phase III (KMG-III): the genomes of soil and plant-associated and newly described type strains.</title>
        <authorList>
            <person name="Whitman W."/>
        </authorList>
    </citation>
    <scope>NUCLEOTIDE SEQUENCE [LARGE SCALE GENOMIC DNA]</scope>
    <source>
        <strain evidence="6 7">CECT 8803</strain>
    </source>
</reference>
<dbReference type="Gene3D" id="3.90.1720.10">
    <property type="entry name" value="endopeptidase domain like (from Nostoc punctiforme)"/>
    <property type="match status" value="1"/>
</dbReference>
<evidence type="ECO:0000256" key="1">
    <source>
        <dbReference type="ARBA" id="ARBA00007074"/>
    </source>
</evidence>
<dbReference type="InterPro" id="IPR041382">
    <property type="entry name" value="SH3_16"/>
</dbReference>
<comment type="similarity">
    <text evidence="1">Belongs to the peptidase C40 family.</text>
</comment>